<sequence>MPWCHRQDQSLAVASVHLFPDTCAADRPVGKAMASGDVRGRTIERECDES</sequence>
<protein>
    <submittedName>
        <fullName evidence="1">Uncharacterized protein</fullName>
    </submittedName>
</protein>
<proteinExistence type="predicted"/>
<name>A0A0K2W362_MESPL</name>
<gene>
    <name evidence="1" type="ORF">MPL1032_30049</name>
</gene>
<accession>A0A0K2W362</accession>
<evidence type="ECO:0000313" key="1">
    <source>
        <dbReference type="EMBL" id="CDX60073.1"/>
    </source>
</evidence>
<dbReference type="Proteomes" id="UP000182888">
    <property type="component" value="Unassembled WGS sequence"/>
</dbReference>
<evidence type="ECO:0000313" key="2">
    <source>
        <dbReference type="Proteomes" id="UP000182888"/>
    </source>
</evidence>
<dbReference type="AlphaFoldDB" id="A0A0K2W362"/>
<reference evidence="2" key="1">
    <citation type="submission" date="2014-08" db="EMBL/GenBank/DDBJ databases">
        <authorList>
            <person name="Edwards T."/>
        </authorList>
    </citation>
    <scope>NUCLEOTIDE SEQUENCE [LARGE SCALE GENOMIC DNA]</scope>
</reference>
<dbReference type="EMBL" id="CCND01000023">
    <property type="protein sequence ID" value="CDX60073.1"/>
    <property type="molecule type" value="Genomic_DNA"/>
</dbReference>
<organism evidence="1 2">
    <name type="scientific">Mesorhizobium plurifarium</name>
    <dbReference type="NCBI Taxonomy" id="69974"/>
    <lineage>
        <taxon>Bacteria</taxon>
        <taxon>Pseudomonadati</taxon>
        <taxon>Pseudomonadota</taxon>
        <taxon>Alphaproteobacteria</taxon>
        <taxon>Hyphomicrobiales</taxon>
        <taxon>Phyllobacteriaceae</taxon>
        <taxon>Mesorhizobium</taxon>
    </lineage>
</organism>